<dbReference type="AlphaFoldDB" id="A0A2P7B063"/>
<evidence type="ECO:0000313" key="3">
    <source>
        <dbReference type="Proteomes" id="UP000241158"/>
    </source>
</evidence>
<dbReference type="InterPro" id="IPR029063">
    <property type="entry name" value="SAM-dependent_MTases_sf"/>
</dbReference>
<dbReference type="GO" id="GO:0032259">
    <property type="term" value="P:methylation"/>
    <property type="evidence" value="ECO:0007669"/>
    <property type="project" value="UniProtKB-KW"/>
</dbReference>
<keyword evidence="3" id="KW-1185">Reference proteome</keyword>
<dbReference type="Pfam" id="PF03602">
    <property type="entry name" value="Cons_hypoth95"/>
    <property type="match status" value="1"/>
</dbReference>
<name>A0A2P7B063_9HYPH</name>
<dbReference type="InterPro" id="IPR013780">
    <property type="entry name" value="Glyco_hydro_b"/>
</dbReference>
<feature type="region of interest" description="Disordered" evidence="1">
    <location>
        <begin position="1"/>
        <end position="82"/>
    </location>
</feature>
<dbReference type="GO" id="GO:0008168">
    <property type="term" value="F:methyltransferase activity"/>
    <property type="evidence" value="ECO:0007669"/>
    <property type="project" value="UniProtKB-KW"/>
</dbReference>
<dbReference type="PANTHER" id="PTHR43042">
    <property type="entry name" value="SAM-DEPENDENT METHYLTRANSFERASE"/>
    <property type="match status" value="1"/>
</dbReference>
<dbReference type="Gene3D" id="3.40.50.150">
    <property type="entry name" value="Vaccinia Virus protein VP39"/>
    <property type="match status" value="1"/>
</dbReference>
<evidence type="ECO:0000313" key="2">
    <source>
        <dbReference type="EMBL" id="PSH59784.1"/>
    </source>
</evidence>
<comment type="caution">
    <text evidence="2">The sequence shown here is derived from an EMBL/GenBank/DDBJ whole genome shotgun (WGS) entry which is preliminary data.</text>
</comment>
<sequence>MHSLKSSGGKSRKAKGTGPTGSAPKGVAYRQSATKPRPQFANAPRAADIESPRKSSTRSEAAAPKRVLARRSGLRPREQTGLILETSPSSDYALLDSGNGLKLEQYGPYRIVRPEGQAIWLPAWDRAEWDKADAVFTGNTDEEGVGRWNFPKVPLGETWPLSYDGLPFLGRFTSFRHVGVFPEQGTHWSYMDQLIRNAKRPVKVLNLFGYTGVASLVAARAGAEVTHVDASKKAIVWARENQEMAGLSSKPIRWICEDAMKFVAREERRGSVYDIILLDPPAYGRGPNGEVWQLFDNLPDMVDLCRSILTPNPLAVVLTAYSIRASFFAIHELMRDAFTGFGGEVQSGELILRERSASRALSTSLFSRWSAQ</sequence>
<organism evidence="2 3">
    <name type="scientific">Phyllobacterium endophyticum</name>
    <dbReference type="NCBI Taxonomy" id="1149773"/>
    <lineage>
        <taxon>Bacteria</taxon>
        <taxon>Pseudomonadati</taxon>
        <taxon>Pseudomonadota</taxon>
        <taxon>Alphaproteobacteria</taxon>
        <taxon>Hyphomicrobiales</taxon>
        <taxon>Phyllobacteriaceae</taxon>
        <taxon>Phyllobacterium</taxon>
    </lineage>
</organism>
<dbReference type="EMBL" id="PGGN01000001">
    <property type="protein sequence ID" value="PSH59784.1"/>
    <property type="molecule type" value="Genomic_DNA"/>
</dbReference>
<dbReference type="CDD" id="cd02440">
    <property type="entry name" value="AdoMet_MTases"/>
    <property type="match status" value="1"/>
</dbReference>
<proteinExistence type="predicted"/>
<keyword evidence="2" id="KW-0808">Transferase</keyword>
<dbReference type="SUPFAM" id="SSF53335">
    <property type="entry name" value="S-adenosyl-L-methionine-dependent methyltransferases"/>
    <property type="match status" value="1"/>
</dbReference>
<evidence type="ECO:0000256" key="1">
    <source>
        <dbReference type="SAM" id="MobiDB-lite"/>
    </source>
</evidence>
<protein>
    <submittedName>
        <fullName evidence="2">SAM-dependent methyltransferase</fullName>
    </submittedName>
</protein>
<keyword evidence="2" id="KW-0489">Methyltransferase</keyword>
<dbReference type="Proteomes" id="UP000241158">
    <property type="component" value="Unassembled WGS sequence"/>
</dbReference>
<gene>
    <name evidence="2" type="ORF">CU100_03205</name>
</gene>
<accession>A0A2P7B063</accession>
<reference evidence="3" key="1">
    <citation type="submission" date="2017-11" db="EMBL/GenBank/DDBJ databases">
        <authorList>
            <person name="Kuznetsova I."/>
            <person name="Sazanova A."/>
            <person name="Chirak E."/>
            <person name="Safronova V."/>
            <person name="Willems A."/>
        </authorList>
    </citation>
    <scope>NUCLEOTIDE SEQUENCE [LARGE SCALE GENOMIC DNA]</scope>
    <source>
        <strain evidence="3">PEPV15</strain>
    </source>
</reference>
<dbReference type="PANTHER" id="PTHR43042:SF2">
    <property type="entry name" value="SAM-DEPENDENT METHYLTRANSFERASE"/>
    <property type="match status" value="1"/>
</dbReference>
<dbReference type="Gene3D" id="2.60.40.1180">
    <property type="entry name" value="Golgi alpha-mannosidase II"/>
    <property type="match status" value="1"/>
</dbReference>